<dbReference type="SUPFAM" id="SSF48452">
    <property type="entry name" value="TPR-like"/>
    <property type="match status" value="2"/>
</dbReference>
<dbReference type="Gene3D" id="1.25.40.10">
    <property type="entry name" value="Tetratricopeptide repeat domain"/>
    <property type="match status" value="2"/>
</dbReference>
<organism evidence="5 6">
    <name type="scientific">Glycomyces harbinensis</name>
    <dbReference type="NCBI Taxonomy" id="58114"/>
    <lineage>
        <taxon>Bacteria</taxon>
        <taxon>Bacillati</taxon>
        <taxon>Actinomycetota</taxon>
        <taxon>Actinomycetes</taxon>
        <taxon>Glycomycetales</taxon>
        <taxon>Glycomycetaceae</taxon>
        <taxon>Glycomyces</taxon>
    </lineage>
</organism>
<dbReference type="InterPro" id="IPR011990">
    <property type="entry name" value="TPR-like_helical_dom_sf"/>
</dbReference>
<evidence type="ECO:0000256" key="2">
    <source>
        <dbReference type="ARBA" id="ARBA00023163"/>
    </source>
</evidence>
<feature type="compositionally biased region" description="Polar residues" evidence="3">
    <location>
        <begin position="250"/>
        <end position="266"/>
    </location>
</feature>
<dbReference type="PANTHER" id="PTHR35807">
    <property type="entry name" value="TRANSCRIPTIONAL REGULATOR REDD-RELATED"/>
    <property type="match status" value="1"/>
</dbReference>
<keyword evidence="6" id="KW-1185">Reference proteome</keyword>
<accession>A0A1G6R3Y0</accession>
<protein>
    <submittedName>
        <fullName evidence="5">DNA-binding transcriptional activator of the SARP family</fullName>
    </submittedName>
</protein>
<dbReference type="InterPro" id="IPR016032">
    <property type="entry name" value="Sig_transdc_resp-reg_C-effctor"/>
</dbReference>
<dbReference type="STRING" id="58114.SAMN05216270_101283"/>
<dbReference type="SUPFAM" id="SSF46894">
    <property type="entry name" value="C-terminal effector domain of the bipartite response regulators"/>
    <property type="match status" value="1"/>
</dbReference>
<keyword evidence="2" id="KW-0804">Transcription</keyword>
<sequence>MRFAILGPLRVSVPGEPEAALDDRRRRVLGMLLLAEERPVPTEVLRRVLWGETRPLGADERIEKLVRDLEHWLPDDLLCEFQRIGSSHRLKVRRDQVDVEVFRREVRDARVRLEYGEDAEAVDLLDKALRLWRGRPLDGLTGPDIDAGAAKLMEFKAEVDETRFEALLRLGRFATLIGEGRQAIRERPFDQEATRRLMAALAEAGRDSEAKQVFEELQARLAERSGDRPVREVRDLYDRIGGGDRPPPSQSRQGPTEPRQLTSTAGEFTGRTGPLRRMDRSRLRRASGVVISGIGGLGKTSLGLAWAERKVKDFPDGQLFADLRGASAERPAEPLAVLHGFMRALGFPASALAADLGQAGADFRAYAAGRRLLVFLDNALDADQVRPLLPGVGDGFTIVTARAKMPELGDLDALELEEMDAEESEELLLRLAGAAPSAERSATLAPLIRRCGGLPLALRIASDLLGDTDQPAGTLTDPTGRADDDRADLWAVFDLSYRHLSEAERRLHLALAPLPGPSIGPDLALSVARRIGDDPQALLDGLVRAHWLRRVGDRYETHNLVAAYAADRAERELSAAERRLTRDRVVAHFHLLGAAVALEDFEFLTAAYEAWQAEPNTSRLANALCAFAQRGHRLPELVRLGERAAASATDPVDLARHCNLVAVAAFAQGDLEHAVAYGRRCVAALESTPGGDRPGTARANLGGALALLERYDEALPVLEAALAAAETCGAWDGAVTTSLSLARVHQGLGDFRAAEARLLAARALDRDRSHGLRATMIDTHLDDVRRQRDGNRDGAAP</sequence>
<feature type="domain" description="Bacterial transcriptional activator" evidence="4">
    <location>
        <begin position="97"/>
        <end position="241"/>
    </location>
</feature>
<dbReference type="RefSeq" id="WP_177154735.1">
    <property type="nucleotide sequence ID" value="NZ_FNAD01000001.1"/>
</dbReference>
<dbReference type="GO" id="GO:0006355">
    <property type="term" value="P:regulation of DNA-templated transcription"/>
    <property type="evidence" value="ECO:0007669"/>
    <property type="project" value="InterPro"/>
</dbReference>
<keyword evidence="5" id="KW-0238">DNA-binding</keyword>
<dbReference type="Pfam" id="PF03704">
    <property type="entry name" value="BTAD"/>
    <property type="match status" value="1"/>
</dbReference>
<dbReference type="InterPro" id="IPR027417">
    <property type="entry name" value="P-loop_NTPase"/>
</dbReference>
<dbReference type="InterPro" id="IPR051677">
    <property type="entry name" value="AfsR-DnrI-RedD_regulator"/>
</dbReference>
<gene>
    <name evidence="5" type="ORF">SAMN05216270_101283</name>
</gene>
<keyword evidence="1" id="KW-0805">Transcription regulation</keyword>
<proteinExistence type="predicted"/>
<dbReference type="InterPro" id="IPR019734">
    <property type="entry name" value="TPR_rpt"/>
</dbReference>
<dbReference type="GO" id="GO:0003677">
    <property type="term" value="F:DNA binding"/>
    <property type="evidence" value="ECO:0007669"/>
    <property type="project" value="UniProtKB-KW"/>
</dbReference>
<evidence type="ECO:0000259" key="4">
    <source>
        <dbReference type="SMART" id="SM01043"/>
    </source>
</evidence>
<dbReference type="Pfam" id="PF13424">
    <property type="entry name" value="TPR_12"/>
    <property type="match status" value="1"/>
</dbReference>
<dbReference type="SUPFAM" id="SSF52540">
    <property type="entry name" value="P-loop containing nucleoside triphosphate hydrolases"/>
    <property type="match status" value="1"/>
</dbReference>
<dbReference type="PRINTS" id="PR00364">
    <property type="entry name" value="DISEASERSIST"/>
</dbReference>
<name>A0A1G6R3Y0_9ACTN</name>
<reference evidence="6" key="1">
    <citation type="submission" date="2016-10" db="EMBL/GenBank/DDBJ databases">
        <authorList>
            <person name="Varghese N."/>
            <person name="Submissions S."/>
        </authorList>
    </citation>
    <scope>NUCLEOTIDE SEQUENCE [LARGE SCALE GENOMIC DNA]</scope>
    <source>
        <strain evidence="6">CGMCC 4.3516</strain>
    </source>
</reference>
<evidence type="ECO:0000313" key="6">
    <source>
        <dbReference type="Proteomes" id="UP000198949"/>
    </source>
</evidence>
<dbReference type="PANTHER" id="PTHR35807:SF1">
    <property type="entry name" value="TRANSCRIPTIONAL REGULATOR REDD"/>
    <property type="match status" value="1"/>
</dbReference>
<evidence type="ECO:0000256" key="3">
    <source>
        <dbReference type="SAM" id="MobiDB-lite"/>
    </source>
</evidence>
<evidence type="ECO:0000256" key="1">
    <source>
        <dbReference type="ARBA" id="ARBA00023015"/>
    </source>
</evidence>
<dbReference type="CDD" id="cd15831">
    <property type="entry name" value="BTAD"/>
    <property type="match status" value="1"/>
</dbReference>
<dbReference type="SMART" id="SM01043">
    <property type="entry name" value="BTAD"/>
    <property type="match status" value="1"/>
</dbReference>
<evidence type="ECO:0000313" key="5">
    <source>
        <dbReference type="EMBL" id="SDC99340.1"/>
    </source>
</evidence>
<dbReference type="Proteomes" id="UP000198949">
    <property type="component" value="Unassembled WGS sequence"/>
</dbReference>
<dbReference type="EMBL" id="FNAD01000001">
    <property type="protein sequence ID" value="SDC99340.1"/>
    <property type="molecule type" value="Genomic_DNA"/>
</dbReference>
<dbReference type="InterPro" id="IPR005158">
    <property type="entry name" value="BTAD"/>
</dbReference>
<feature type="region of interest" description="Disordered" evidence="3">
    <location>
        <begin position="237"/>
        <end position="277"/>
    </location>
</feature>
<dbReference type="SMART" id="SM00028">
    <property type="entry name" value="TPR"/>
    <property type="match status" value="3"/>
</dbReference>
<dbReference type="AlphaFoldDB" id="A0A1G6R3Y0"/>